<reference evidence="1 2" key="1">
    <citation type="submission" date="2020-04" db="EMBL/GenBank/DDBJ databases">
        <authorList>
            <person name="De Canck E."/>
        </authorList>
    </citation>
    <scope>NUCLEOTIDE SEQUENCE [LARGE SCALE GENOMIC DNA]</scope>
    <source>
        <strain evidence="1 2">LMG 7053</strain>
    </source>
</reference>
<evidence type="ECO:0000313" key="2">
    <source>
        <dbReference type="Proteomes" id="UP000494161"/>
    </source>
</evidence>
<name>A0ABM8M4D5_9BURK</name>
<comment type="caution">
    <text evidence="1">The sequence shown here is derived from an EMBL/GenBank/DDBJ whole genome shotgun (WGS) entry which is preliminary data.</text>
</comment>
<protein>
    <submittedName>
        <fullName evidence="1">Uncharacterized protein</fullName>
    </submittedName>
</protein>
<dbReference type="GeneID" id="55559365"/>
<dbReference type="Proteomes" id="UP000494161">
    <property type="component" value="Unassembled WGS sequence"/>
</dbReference>
<sequence length="167" mass="18826">MTEPLKIQELEKVGYVGSCQSSPASYASYMDSRWSTPTPERVAAHALAKLEEARQKDLAAHELNIPRIDINKAIHDRVTAMMAEIGMPSSWSEPDRKSRSRYPKSIRHDAGYLLDLRREAKTSDGFDYATTTYESLKKRYEEYAEDLIRQTQIKAELEAGAARATGA</sequence>
<gene>
    <name evidence="1" type="ORF">LMG7053_06090</name>
</gene>
<organism evidence="1 2">
    <name type="scientific">Achromobacter ruhlandii</name>
    <dbReference type="NCBI Taxonomy" id="72557"/>
    <lineage>
        <taxon>Bacteria</taxon>
        <taxon>Pseudomonadati</taxon>
        <taxon>Pseudomonadota</taxon>
        <taxon>Betaproteobacteria</taxon>
        <taxon>Burkholderiales</taxon>
        <taxon>Alcaligenaceae</taxon>
        <taxon>Achromobacter</taxon>
    </lineage>
</organism>
<accession>A0ABM8M4D5</accession>
<dbReference type="RefSeq" id="WP_083036577.1">
    <property type="nucleotide sequence ID" value="NZ_CADILJ010000150.1"/>
</dbReference>
<keyword evidence="2" id="KW-1185">Reference proteome</keyword>
<dbReference type="EMBL" id="CADILJ010000150">
    <property type="protein sequence ID" value="CAB3959984.1"/>
    <property type="molecule type" value="Genomic_DNA"/>
</dbReference>
<proteinExistence type="predicted"/>
<evidence type="ECO:0000313" key="1">
    <source>
        <dbReference type="EMBL" id="CAB3959984.1"/>
    </source>
</evidence>